<dbReference type="Proteomes" id="UP001302676">
    <property type="component" value="Unassembled WGS sequence"/>
</dbReference>
<evidence type="ECO:0000313" key="1">
    <source>
        <dbReference type="EMBL" id="KAK4146839.1"/>
    </source>
</evidence>
<dbReference type="RefSeq" id="XP_062640210.1">
    <property type="nucleotide sequence ID" value="XM_062779546.1"/>
</dbReference>
<protein>
    <submittedName>
        <fullName evidence="1">Uncharacterized protein</fullName>
    </submittedName>
</protein>
<reference evidence="1" key="2">
    <citation type="submission" date="2023-05" db="EMBL/GenBank/DDBJ databases">
        <authorList>
            <consortium name="Lawrence Berkeley National Laboratory"/>
            <person name="Steindorff A."/>
            <person name="Hensen N."/>
            <person name="Bonometti L."/>
            <person name="Westerberg I."/>
            <person name="Brannstrom I.O."/>
            <person name="Guillou S."/>
            <person name="Cros-Aarteil S."/>
            <person name="Calhoun S."/>
            <person name="Haridas S."/>
            <person name="Kuo A."/>
            <person name="Mondo S."/>
            <person name="Pangilinan J."/>
            <person name="Riley R."/>
            <person name="Labutti K."/>
            <person name="Andreopoulos B."/>
            <person name="Lipzen A."/>
            <person name="Chen C."/>
            <person name="Yanf M."/>
            <person name="Daum C."/>
            <person name="Ng V."/>
            <person name="Clum A."/>
            <person name="Ohm R."/>
            <person name="Martin F."/>
            <person name="Silar P."/>
            <person name="Natvig D."/>
            <person name="Lalanne C."/>
            <person name="Gautier V."/>
            <person name="Ament-Velasquez S.L."/>
            <person name="Kruys A."/>
            <person name="Hutchinson M.I."/>
            <person name="Powell A.J."/>
            <person name="Barry K."/>
            <person name="Miller A.N."/>
            <person name="Grigoriev I.V."/>
            <person name="Debuchy R."/>
            <person name="Gladieux P."/>
            <person name="Thoren M.H."/>
            <person name="Johannesson H."/>
        </authorList>
    </citation>
    <scope>NUCLEOTIDE SEQUENCE</scope>
    <source>
        <strain evidence="1">CBS 141.50</strain>
    </source>
</reference>
<dbReference type="EMBL" id="MU853559">
    <property type="protein sequence ID" value="KAK4146839.1"/>
    <property type="molecule type" value="Genomic_DNA"/>
</dbReference>
<accession>A0AAN6V9B1</accession>
<dbReference type="GeneID" id="87816159"/>
<sequence length="72" mass="7535">MNPSPKAAAASPPPSALRIFSKHPRLTAAGLVVLGTGFALRRMSGAYAEREQAQKRVPSNLYVSVDRSGGGI</sequence>
<name>A0AAN6V9B1_9PEZI</name>
<organism evidence="1 2">
    <name type="scientific">Dichotomopilus funicola</name>
    <dbReference type="NCBI Taxonomy" id="1934379"/>
    <lineage>
        <taxon>Eukaryota</taxon>
        <taxon>Fungi</taxon>
        <taxon>Dikarya</taxon>
        <taxon>Ascomycota</taxon>
        <taxon>Pezizomycotina</taxon>
        <taxon>Sordariomycetes</taxon>
        <taxon>Sordariomycetidae</taxon>
        <taxon>Sordariales</taxon>
        <taxon>Chaetomiaceae</taxon>
        <taxon>Dichotomopilus</taxon>
    </lineage>
</organism>
<reference evidence="1" key="1">
    <citation type="journal article" date="2023" name="Mol. Phylogenet. Evol.">
        <title>Genome-scale phylogeny and comparative genomics of the fungal order Sordariales.</title>
        <authorList>
            <person name="Hensen N."/>
            <person name="Bonometti L."/>
            <person name="Westerberg I."/>
            <person name="Brannstrom I.O."/>
            <person name="Guillou S."/>
            <person name="Cros-Aarteil S."/>
            <person name="Calhoun S."/>
            <person name="Haridas S."/>
            <person name="Kuo A."/>
            <person name="Mondo S."/>
            <person name="Pangilinan J."/>
            <person name="Riley R."/>
            <person name="LaButti K."/>
            <person name="Andreopoulos B."/>
            <person name="Lipzen A."/>
            <person name="Chen C."/>
            <person name="Yan M."/>
            <person name="Daum C."/>
            <person name="Ng V."/>
            <person name="Clum A."/>
            <person name="Steindorff A."/>
            <person name="Ohm R.A."/>
            <person name="Martin F."/>
            <person name="Silar P."/>
            <person name="Natvig D.O."/>
            <person name="Lalanne C."/>
            <person name="Gautier V."/>
            <person name="Ament-Velasquez S.L."/>
            <person name="Kruys A."/>
            <person name="Hutchinson M.I."/>
            <person name="Powell A.J."/>
            <person name="Barry K."/>
            <person name="Miller A.N."/>
            <person name="Grigoriev I.V."/>
            <person name="Debuchy R."/>
            <person name="Gladieux P."/>
            <person name="Hiltunen Thoren M."/>
            <person name="Johannesson H."/>
        </authorList>
    </citation>
    <scope>NUCLEOTIDE SEQUENCE</scope>
    <source>
        <strain evidence="1">CBS 141.50</strain>
    </source>
</reference>
<proteinExistence type="predicted"/>
<dbReference type="AlphaFoldDB" id="A0AAN6V9B1"/>
<comment type="caution">
    <text evidence="1">The sequence shown here is derived from an EMBL/GenBank/DDBJ whole genome shotgun (WGS) entry which is preliminary data.</text>
</comment>
<gene>
    <name evidence="1" type="ORF">C8A04DRAFT_25417</name>
</gene>
<evidence type="ECO:0000313" key="2">
    <source>
        <dbReference type="Proteomes" id="UP001302676"/>
    </source>
</evidence>
<keyword evidence="2" id="KW-1185">Reference proteome</keyword>